<keyword evidence="2" id="KW-1185">Reference proteome</keyword>
<gene>
    <name evidence="1" type="ORF">AVEN_239136_1</name>
</gene>
<proteinExistence type="predicted"/>
<sequence>MYRQIWSMNQIEIYKRILWNQFVLWETYGDHDKATYGTTCTVLATRALKALAEEETKVNFPPAATLTDACVDDILSGSNNLEETKVITTSVNSTSKKGGMELHKCFKPS</sequence>
<reference evidence="1 2" key="1">
    <citation type="journal article" date="2019" name="Sci. Rep.">
        <title>Orb-weaving spider Araneus ventricosus genome elucidates the spidroin gene catalogue.</title>
        <authorList>
            <person name="Kono N."/>
            <person name="Nakamura H."/>
            <person name="Ohtoshi R."/>
            <person name="Moran D.A.P."/>
            <person name="Shinohara A."/>
            <person name="Yoshida Y."/>
            <person name="Fujiwara M."/>
            <person name="Mori M."/>
            <person name="Tomita M."/>
            <person name="Arakawa K."/>
        </authorList>
    </citation>
    <scope>NUCLEOTIDE SEQUENCE [LARGE SCALE GENOMIC DNA]</scope>
</reference>
<dbReference type="EMBL" id="BGPR01009687">
    <property type="protein sequence ID" value="GBN41648.1"/>
    <property type="molecule type" value="Genomic_DNA"/>
</dbReference>
<evidence type="ECO:0000313" key="2">
    <source>
        <dbReference type="Proteomes" id="UP000499080"/>
    </source>
</evidence>
<comment type="caution">
    <text evidence="1">The sequence shown here is derived from an EMBL/GenBank/DDBJ whole genome shotgun (WGS) entry which is preliminary data.</text>
</comment>
<dbReference type="Proteomes" id="UP000499080">
    <property type="component" value="Unassembled WGS sequence"/>
</dbReference>
<protein>
    <submittedName>
        <fullName evidence="1">Uncharacterized protein</fullName>
    </submittedName>
</protein>
<name>A0A4Y2NQ46_ARAVE</name>
<dbReference type="AlphaFoldDB" id="A0A4Y2NQ46"/>
<evidence type="ECO:0000313" key="1">
    <source>
        <dbReference type="EMBL" id="GBN41648.1"/>
    </source>
</evidence>
<organism evidence="1 2">
    <name type="scientific">Araneus ventricosus</name>
    <name type="common">Orbweaver spider</name>
    <name type="synonym">Epeira ventricosa</name>
    <dbReference type="NCBI Taxonomy" id="182803"/>
    <lineage>
        <taxon>Eukaryota</taxon>
        <taxon>Metazoa</taxon>
        <taxon>Ecdysozoa</taxon>
        <taxon>Arthropoda</taxon>
        <taxon>Chelicerata</taxon>
        <taxon>Arachnida</taxon>
        <taxon>Araneae</taxon>
        <taxon>Araneomorphae</taxon>
        <taxon>Entelegynae</taxon>
        <taxon>Araneoidea</taxon>
        <taxon>Araneidae</taxon>
        <taxon>Araneus</taxon>
    </lineage>
</organism>
<accession>A0A4Y2NQ46</accession>